<dbReference type="KEGG" id="ima:PO878_00260"/>
<gene>
    <name evidence="1" type="ORF">PO878_00260</name>
</gene>
<keyword evidence="2" id="KW-1185">Reference proteome</keyword>
<dbReference type="RefSeq" id="WP_272736676.1">
    <property type="nucleotide sequence ID" value="NZ_CP116942.1"/>
</dbReference>
<name>A0AAE9YA17_9ACTN</name>
<evidence type="ECO:0000313" key="2">
    <source>
        <dbReference type="Proteomes" id="UP001216390"/>
    </source>
</evidence>
<protein>
    <recommendedName>
        <fullName evidence="3">Knr4/Smi1-like domain-containing protein</fullName>
    </recommendedName>
</protein>
<sequence length="162" mass="18266">MDELIDLMKSTERQYISLADNPVPGLAVNIRSVRDELPHVEGMALPGDLKKFWSAWSSVTLFEDGDYGQWGLHFFSVADSRRTTERERSDRPSDFLSSDLVLAEFLGDLELLVMDRSGTSEKMLIALPLESRAHWPVVGDSLTDFLNRYVGSLGRKIWESSG</sequence>
<evidence type="ECO:0008006" key="3">
    <source>
        <dbReference type="Google" id="ProtNLM"/>
    </source>
</evidence>
<dbReference type="AlphaFoldDB" id="A0AAE9YA17"/>
<evidence type="ECO:0000313" key="1">
    <source>
        <dbReference type="EMBL" id="WCO67154.1"/>
    </source>
</evidence>
<dbReference type="Proteomes" id="UP001216390">
    <property type="component" value="Chromosome"/>
</dbReference>
<proteinExistence type="predicted"/>
<dbReference type="EMBL" id="CP116942">
    <property type="protein sequence ID" value="WCO67154.1"/>
    <property type="molecule type" value="Genomic_DNA"/>
</dbReference>
<reference evidence="1" key="1">
    <citation type="submission" date="2023-01" db="EMBL/GenBank/DDBJ databases">
        <title>The diversity of Class Acidimicrobiia in South China Sea sediment environments and the proposal of Iamia marina sp. nov., a novel species of the genus Iamia.</title>
        <authorList>
            <person name="He Y."/>
            <person name="Tian X."/>
        </authorList>
    </citation>
    <scope>NUCLEOTIDE SEQUENCE</scope>
    <source>
        <strain evidence="1">DSM 19957</strain>
    </source>
</reference>
<accession>A0AAE9YA17</accession>
<organism evidence="1 2">
    <name type="scientific">Iamia majanohamensis</name>
    <dbReference type="NCBI Taxonomy" id="467976"/>
    <lineage>
        <taxon>Bacteria</taxon>
        <taxon>Bacillati</taxon>
        <taxon>Actinomycetota</taxon>
        <taxon>Acidimicrobiia</taxon>
        <taxon>Acidimicrobiales</taxon>
        <taxon>Iamiaceae</taxon>
        <taxon>Iamia</taxon>
    </lineage>
</organism>